<dbReference type="Proteomes" id="UP000013307">
    <property type="component" value="Chromosome"/>
</dbReference>
<dbReference type="HOGENOM" id="CLU_1665393_0_0_2"/>
<dbReference type="AlphaFoldDB" id="N0BA08"/>
<dbReference type="Pfam" id="PF01629">
    <property type="entry name" value="DUF22"/>
    <property type="match status" value="1"/>
</dbReference>
<gene>
    <name evidence="2" type="ORF">Asulf_00397</name>
</gene>
<organism evidence="2 3">
    <name type="scientific">Archaeoglobus sulfaticallidus PM70-1</name>
    <dbReference type="NCBI Taxonomy" id="387631"/>
    <lineage>
        <taxon>Archaea</taxon>
        <taxon>Methanobacteriati</taxon>
        <taxon>Methanobacteriota</taxon>
        <taxon>Archaeoglobi</taxon>
        <taxon>Archaeoglobales</taxon>
        <taxon>Archaeoglobaceae</taxon>
        <taxon>Archaeoglobus</taxon>
    </lineage>
</organism>
<dbReference type="STRING" id="387631.Asulf_00397"/>
<reference evidence="2 3" key="1">
    <citation type="journal article" date="2013" name="Genome Announc.">
        <title>Complete Genome Sequence of the Thermophilic and Facultatively Chemolithoautotrophic Sulfate Reducer Archaeoglobus sulfaticallidus Strain PM70-1T.</title>
        <authorList>
            <person name="Stokke R."/>
            <person name="Hocking W.P."/>
            <person name="Steinsbu B.O."/>
            <person name="Steen I.H."/>
        </authorList>
    </citation>
    <scope>NUCLEOTIDE SEQUENCE [LARGE SCALE GENOMIC DNA]</scope>
    <source>
        <strain evidence="2">PM70-1</strain>
    </source>
</reference>
<evidence type="ECO:0000313" key="3">
    <source>
        <dbReference type="Proteomes" id="UP000013307"/>
    </source>
</evidence>
<protein>
    <recommendedName>
        <fullName evidence="1">DUF22 domain-containing protein</fullName>
    </recommendedName>
</protein>
<dbReference type="KEGG" id="ast:Asulf_00397"/>
<dbReference type="InterPro" id="IPR002572">
    <property type="entry name" value="DUF22"/>
</dbReference>
<proteinExistence type="predicted"/>
<evidence type="ECO:0000313" key="2">
    <source>
        <dbReference type="EMBL" id="AGK60424.1"/>
    </source>
</evidence>
<sequence>MASVEIVYWDDRINGSLKSDKINVEPYGFQLSPIAEWRILISAEDKEVEESKVCAIDVEPIDVPENAIVSPLPIMRHALGVLLDVYVPGKLKKVEESKKITQAIFLPVMSGKIRKGELIGVINIRYVKTSTLNKISKMLSEWAEKAKWAEDIGGIRWE</sequence>
<name>N0BA08_9EURY</name>
<dbReference type="eggNOG" id="arCOG04850">
    <property type="taxonomic scope" value="Archaea"/>
</dbReference>
<evidence type="ECO:0000259" key="1">
    <source>
        <dbReference type="Pfam" id="PF01629"/>
    </source>
</evidence>
<dbReference type="EMBL" id="CP005290">
    <property type="protein sequence ID" value="AGK60424.1"/>
    <property type="molecule type" value="Genomic_DNA"/>
</dbReference>
<dbReference type="OrthoDB" id="51638at2157"/>
<feature type="domain" description="DUF22" evidence="1">
    <location>
        <begin position="4"/>
        <end position="111"/>
    </location>
</feature>
<keyword evidence="3" id="KW-1185">Reference proteome</keyword>
<dbReference type="GeneID" id="15392043"/>
<accession>N0BA08</accession>
<dbReference type="RefSeq" id="WP_015590023.1">
    <property type="nucleotide sequence ID" value="NC_021169.1"/>
</dbReference>